<reference evidence="2 3" key="1">
    <citation type="submission" date="2019-12" db="EMBL/GenBank/DDBJ databases">
        <title>Comparative genomics gives insights into the taxonomy of the Azoarcus-Aromatoleum group and reveals separate origins of nif in the plant-associated Azoarcus and non-plant-associated Aromatoleum sub-groups.</title>
        <authorList>
            <person name="Lafos M."/>
            <person name="Maluk M."/>
            <person name="Batista M."/>
            <person name="Junghare M."/>
            <person name="Carmona M."/>
            <person name="Faoro H."/>
            <person name="Cruz L.M."/>
            <person name="Battistoni F."/>
            <person name="De Souza E."/>
            <person name="Pedrosa F."/>
            <person name="Chen W.-M."/>
            <person name="Poole P.S."/>
            <person name="Dixon R.A."/>
            <person name="James E.K."/>
        </authorList>
    </citation>
    <scope>NUCLEOTIDE SEQUENCE [LARGE SCALE GENOMIC DNA]</scope>
    <source>
        <strain evidence="2 3">22Lin</strain>
    </source>
</reference>
<evidence type="ECO:0000256" key="1">
    <source>
        <dbReference type="SAM" id="SignalP"/>
    </source>
</evidence>
<dbReference type="InterPro" id="IPR007487">
    <property type="entry name" value="ABC_transpt-TYRBP-like"/>
</dbReference>
<dbReference type="Pfam" id="PF04392">
    <property type="entry name" value="ABC_sub_bind"/>
    <property type="match status" value="1"/>
</dbReference>
<dbReference type="PANTHER" id="PTHR35271">
    <property type="entry name" value="ABC TRANSPORTER, SUBSTRATE-BINDING LIPOPROTEIN-RELATED"/>
    <property type="match status" value="1"/>
</dbReference>
<dbReference type="EMBL" id="WTVQ01000014">
    <property type="protein sequence ID" value="NMG75119.1"/>
    <property type="molecule type" value="Genomic_DNA"/>
</dbReference>
<keyword evidence="3" id="KW-1185">Reference proteome</keyword>
<feature type="chain" id="PRO_5046718180" description="ABC transporter substrate-binding protein" evidence="1">
    <location>
        <begin position="25"/>
        <end position="309"/>
    </location>
</feature>
<evidence type="ECO:0000313" key="2">
    <source>
        <dbReference type="EMBL" id="NMG75119.1"/>
    </source>
</evidence>
<keyword evidence="1" id="KW-0732">Signal</keyword>
<organism evidence="2 3">
    <name type="scientific">Aromatoleum diolicum</name>
    <dbReference type="NCBI Taxonomy" id="75796"/>
    <lineage>
        <taxon>Bacteria</taxon>
        <taxon>Pseudomonadati</taxon>
        <taxon>Pseudomonadota</taxon>
        <taxon>Betaproteobacteria</taxon>
        <taxon>Rhodocyclales</taxon>
        <taxon>Rhodocyclaceae</taxon>
        <taxon>Aromatoleum</taxon>
    </lineage>
</organism>
<dbReference type="RefSeq" id="WP_169260266.1">
    <property type="nucleotide sequence ID" value="NZ_WTVQ01000014.1"/>
</dbReference>
<evidence type="ECO:0008006" key="4">
    <source>
        <dbReference type="Google" id="ProtNLM"/>
    </source>
</evidence>
<comment type="caution">
    <text evidence="2">The sequence shown here is derived from an EMBL/GenBank/DDBJ whole genome shotgun (WGS) entry which is preliminary data.</text>
</comment>
<dbReference type="Proteomes" id="UP000648984">
    <property type="component" value="Unassembled WGS sequence"/>
</dbReference>
<sequence>MVKRISWFFACLLWTALLSLPVSAGAIEAAVVLSKRNDIQSAFFEALGATLATSASVHLVDAGSAGEALDDAALKRADVVIAVGAEAADLLAARSSVPILAVLISSQNLRALQMRHPRTKLGGIVLDQPLARHMRLIHATLPKATRVGVLLGPQSVAMRPALLDAGVKRGLTLNFEQIDDTDGLLPALERLLESSDVILAVPDPVAYSASTARPILLTTYRYRRPLIGYSQAYVTAGAIAAVYSAPADIARQVAEWLVGSQTPVRIELPTADTPRYFSVGVNQHVARSLMVPLPDSALLADMVDKRRQP</sequence>
<dbReference type="PANTHER" id="PTHR35271:SF1">
    <property type="entry name" value="ABC TRANSPORTER, SUBSTRATE-BINDING LIPOPROTEIN"/>
    <property type="match status" value="1"/>
</dbReference>
<feature type="signal peptide" evidence="1">
    <location>
        <begin position="1"/>
        <end position="24"/>
    </location>
</feature>
<proteinExistence type="predicted"/>
<evidence type="ECO:0000313" key="3">
    <source>
        <dbReference type="Proteomes" id="UP000648984"/>
    </source>
</evidence>
<gene>
    <name evidence="2" type="ORF">GPA25_10170</name>
</gene>
<name>A0ABX1QD52_9RHOO</name>
<dbReference type="Gene3D" id="3.40.50.2300">
    <property type="match status" value="1"/>
</dbReference>
<accession>A0ABX1QD52</accession>
<protein>
    <recommendedName>
        <fullName evidence="4">ABC transporter substrate-binding protein</fullName>
    </recommendedName>
</protein>